<comment type="function">
    <text evidence="13">This b-type cytochrome is tightly associated with the reaction center of photosystem II (PSII). PSII is a light-driven water:plastoquinone oxidoreductase that uses light energy to abstract electrons from H(2)O, generating O(2) and a proton gradient subsequently used for ATP formation. It consists of a core antenna complex that captures photons, and an electron transfer chain that converts photonic excitation into a charge separation.</text>
</comment>
<dbReference type="InterPro" id="IPR037025">
    <property type="entry name" value="PSII_cyt_b559_asu_sf"/>
</dbReference>
<dbReference type="InterPro" id="IPR006217">
    <property type="entry name" value="PSII_cyt_b559_asu"/>
</dbReference>
<evidence type="ECO:0000256" key="2">
    <source>
        <dbReference type="ARBA" id="ARBA00022448"/>
    </source>
</evidence>
<evidence type="ECO:0000256" key="4">
    <source>
        <dbReference type="ARBA" id="ARBA00022617"/>
    </source>
</evidence>
<gene>
    <name evidence="15" type="ORF">Gotri_012930</name>
</gene>
<evidence type="ECO:0000256" key="6">
    <source>
        <dbReference type="ARBA" id="ARBA00022723"/>
    </source>
</evidence>
<evidence type="ECO:0000256" key="5">
    <source>
        <dbReference type="ARBA" id="ARBA00022692"/>
    </source>
</evidence>
<evidence type="ECO:0000256" key="13">
    <source>
        <dbReference type="RuleBase" id="RU004529"/>
    </source>
</evidence>
<keyword evidence="5 13" id="KW-0812">Transmembrane</keyword>
<keyword evidence="8 13" id="KW-1133">Transmembrane helix</keyword>
<evidence type="ECO:0000259" key="14">
    <source>
        <dbReference type="Pfam" id="PF00283"/>
    </source>
</evidence>
<keyword evidence="4 13" id="KW-0349">Heme</keyword>
<reference evidence="15 16" key="1">
    <citation type="journal article" date="2019" name="Genome Biol. Evol.">
        <title>Insights into the evolution of the New World diploid cottons (Gossypium, subgenus Houzingenia) based on genome sequencing.</title>
        <authorList>
            <person name="Grover C.E."/>
            <person name="Arick M.A. 2nd"/>
            <person name="Thrash A."/>
            <person name="Conover J.L."/>
            <person name="Sanders W.S."/>
            <person name="Peterson D.G."/>
            <person name="Frelichowski J.E."/>
            <person name="Scheffler J.A."/>
            <person name="Scheffler B.E."/>
            <person name="Wendel J.F."/>
        </authorList>
    </citation>
    <scope>NUCLEOTIDE SEQUENCE [LARGE SCALE GENOMIC DNA]</scope>
    <source>
        <strain evidence="15">8</strain>
        <tissue evidence="15">Leaf</tissue>
    </source>
</reference>
<dbReference type="AlphaFoldDB" id="A0A7J9DRZ6"/>
<evidence type="ECO:0000256" key="11">
    <source>
        <dbReference type="ARBA" id="ARBA00023276"/>
    </source>
</evidence>
<dbReference type="GO" id="GO:0020037">
    <property type="term" value="F:heme binding"/>
    <property type="evidence" value="ECO:0007669"/>
    <property type="project" value="InterPro"/>
</dbReference>
<evidence type="ECO:0000256" key="10">
    <source>
        <dbReference type="ARBA" id="ARBA00023136"/>
    </source>
</evidence>
<accession>A0A7J9DRZ6</accession>
<keyword evidence="7 13" id="KW-0249">Electron transport</keyword>
<keyword evidence="2 13" id="KW-0813">Transport</keyword>
<dbReference type="Proteomes" id="UP000593568">
    <property type="component" value="Unassembled WGS sequence"/>
</dbReference>
<dbReference type="InterPro" id="IPR006216">
    <property type="entry name" value="PSII_cyt_b559_CS"/>
</dbReference>
<comment type="similarity">
    <text evidence="13">Belongs to the PsbE/PsbF family.</text>
</comment>
<evidence type="ECO:0000256" key="8">
    <source>
        <dbReference type="ARBA" id="ARBA00022989"/>
    </source>
</evidence>
<dbReference type="Pfam" id="PF00283">
    <property type="entry name" value="Cytochrom_B559"/>
    <property type="match status" value="1"/>
</dbReference>
<dbReference type="PANTHER" id="PTHR33391:SF9">
    <property type="entry name" value="CYTOCHROME B559 SUBUNIT BETA-RELATED"/>
    <property type="match status" value="1"/>
</dbReference>
<dbReference type="GO" id="GO:0009535">
    <property type="term" value="C:chloroplast thylakoid membrane"/>
    <property type="evidence" value="ECO:0007669"/>
    <property type="project" value="UniProtKB-SubCell"/>
</dbReference>
<keyword evidence="13" id="KW-0934">Plastid</keyword>
<dbReference type="InterPro" id="IPR013081">
    <property type="entry name" value="PSII_cyt_b559_N"/>
</dbReference>
<proteinExistence type="inferred from homology"/>
<dbReference type="SUPFAM" id="SSF161045">
    <property type="entry name" value="Cytochrome b559 subunits"/>
    <property type="match status" value="1"/>
</dbReference>
<dbReference type="GO" id="GO:0009539">
    <property type="term" value="C:photosystem II reaction center"/>
    <property type="evidence" value="ECO:0007669"/>
    <property type="project" value="InterPro"/>
</dbReference>
<evidence type="ECO:0000256" key="9">
    <source>
        <dbReference type="ARBA" id="ARBA00023004"/>
    </source>
</evidence>
<dbReference type="Gene3D" id="1.20.5.860">
    <property type="entry name" value="Photosystem II cytochrome b559, alpha subunit"/>
    <property type="match status" value="1"/>
</dbReference>
<organism evidence="15 16">
    <name type="scientific">Gossypium trilobum</name>
    <dbReference type="NCBI Taxonomy" id="34281"/>
    <lineage>
        <taxon>Eukaryota</taxon>
        <taxon>Viridiplantae</taxon>
        <taxon>Streptophyta</taxon>
        <taxon>Embryophyta</taxon>
        <taxon>Tracheophyta</taxon>
        <taxon>Spermatophyta</taxon>
        <taxon>Magnoliopsida</taxon>
        <taxon>eudicotyledons</taxon>
        <taxon>Gunneridae</taxon>
        <taxon>Pentapetalae</taxon>
        <taxon>rosids</taxon>
        <taxon>malvids</taxon>
        <taxon>Malvales</taxon>
        <taxon>Malvaceae</taxon>
        <taxon>Malvoideae</taxon>
        <taxon>Gossypium</taxon>
    </lineage>
</organism>
<evidence type="ECO:0000256" key="3">
    <source>
        <dbReference type="ARBA" id="ARBA00022531"/>
    </source>
</evidence>
<evidence type="ECO:0000256" key="12">
    <source>
        <dbReference type="RuleBase" id="RU000619"/>
    </source>
</evidence>
<keyword evidence="6 13" id="KW-0479">Metal-binding</keyword>
<keyword evidence="10 13" id="KW-0472">Membrane</keyword>
<dbReference type="PROSITE" id="PS00537">
    <property type="entry name" value="CYTOCHROME_B559"/>
    <property type="match status" value="1"/>
</dbReference>
<name>A0A7J9DRZ6_9ROSI</name>
<evidence type="ECO:0000313" key="16">
    <source>
        <dbReference type="Proteomes" id="UP000593568"/>
    </source>
</evidence>
<dbReference type="NCBIfam" id="TIGR01332">
    <property type="entry name" value="cyt_b559_alpha"/>
    <property type="match status" value="1"/>
</dbReference>
<keyword evidence="3 13" id="KW-0602">Photosynthesis</keyword>
<comment type="subcellular location">
    <subcellularLocation>
        <location evidence="1">Membrane</location>
        <topology evidence="1">Single-pass membrane protein</topology>
    </subcellularLocation>
    <subcellularLocation>
        <location evidence="13">Plastid</location>
        <location evidence="13">Chloroplast thylakoid membrane</location>
        <topology evidence="13">Single-pass membrane protein</topology>
    </subcellularLocation>
</comment>
<comment type="caution">
    <text evidence="15">The sequence shown here is derived from an EMBL/GenBank/DDBJ whole genome shotgun (WGS) entry which is preliminary data.</text>
</comment>
<evidence type="ECO:0000256" key="7">
    <source>
        <dbReference type="ARBA" id="ARBA00022982"/>
    </source>
</evidence>
<sequence>MCSLDPTTNGEAKMQYGCDQCDSLGIDGARSGGSFHWVLFGILGWMYGGQHFRRISGSIGYCMAEGDELSFCEFPFTDPIFYGTDPLQEYVELGMSGNTRKRSFADIIASIRYWVIHSITIPSLFIMGWLFVSKGLAYDVFESPRPNDCLRVGYNSLGQFRSKMTFYFFVYPVDV</sequence>
<evidence type="ECO:0000313" key="15">
    <source>
        <dbReference type="EMBL" id="MBA0763496.1"/>
    </source>
</evidence>
<dbReference type="GO" id="GO:0046872">
    <property type="term" value="F:metal ion binding"/>
    <property type="evidence" value="ECO:0007669"/>
    <property type="project" value="UniProtKB-KW"/>
</dbReference>
<keyword evidence="16" id="KW-1185">Reference proteome</keyword>
<feature type="domain" description="Photosystem II cytochrome b559 N-terminal" evidence="14">
    <location>
        <begin position="102"/>
        <end position="128"/>
    </location>
</feature>
<keyword evidence="13" id="KW-0150">Chloroplast</keyword>
<comment type="subunit">
    <text evidence="13">Heterodimer of an alpha subunit and a beta subunit.</text>
</comment>
<dbReference type="GO" id="GO:0009767">
    <property type="term" value="P:photosynthetic electron transport chain"/>
    <property type="evidence" value="ECO:0007669"/>
    <property type="project" value="InterPro"/>
</dbReference>
<evidence type="ECO:0000256" key="1">
    <source>
        <dbReference type="ARBA" id="ARBA00004167"/>
    </source>
</evidence>
<feature type="transmembrane region" description="Helical" evidence="13">
    <location>
        <begin position="111"/>
        <end position="132"/>
    </location>
</feature>
<keyword evidence="11 13" id="KW-0604">Photosystem II</keyword>
<dbReference type="PANTHER" id="PTHR33391">
    <property type="entry name" value="CYTOCHROME B559 SUBUNIT BETA-RELATED"/>
    <property type="match status" value="1"/>
</dbReference>
<keyword evidence="9 13" id="KW-0408">Iron</keyword>
<protein>
    <recommendedName>
        <fullName evidence="12">Cytochrome b559 subunit alpha</fullName>
    </recommendedName>
    <alternativeName>
        <fullName evidence="13">PSII reaction center subunit V</fullName>
    </alternativeName>
</protein>
<dbReference type="EMBL" id="JABEZW010000004">
    <property type="protein sequence ID" value="MBA0763496.1"/>
    <property type="molecule type" value="Genomic_DNA"/>
</dbReference>